<comment type="subcellular location">
    <subcellularLocation>
        <location evidence="1">Cell membrane</location>
        <topology evidence="1">Multi-pass membrane protein</topology>
    </subcellularLocation>
</comment>
<dbReference type="InterPro" id="IPR052159">
    <property type="entry name" value="Competence_DNA_uptake"/>
</dbReference>
<feature type="transmembrane region" description="Helical" evidence="6">
    <location>
        <begin position="475"/>
        <end position="493"/>
    </location>
</feature>
<proteinExistence type="predicted"/>
<dbReference type="Gene3D" id="3.60.15.10">
    <property type="entry name" value="Ribonuclease Z/Hydroxyacylglutathione hydrolase-like"/>
    <property type="match status" value="1"/>
</dbReference>
<evidence type="ECO:0000256" key="2">
    <source>
        <dbReference type="ARBA" id="ARBA00022475"/>
    </source>
</evidence>
<sequence>MTDTRMVPVALVVWAVATVGLAWGWQFSWLLGFLAAGTALLVAFRSLRWRPQAVLVITLGALATCWIATVIHASATNPLRQDAERGTVVTLRVEVSERPKPLRTQGFGSRQGGADRVLVPAGDVMVLAQAGDWANLLPGQWLTVTGRAAPSRGGDLTVAVVQARGSPADVSPAPPWQKVAAALRNGLRRASEVLPDEQAGLVPGLVVGDTANLSPRVSDEFRVAGMTHLLAVSGANLAIVAGAALFAIRLLGLGPRIAGAGAGLAVIGFVILAGPEPSVLRAAMMGGLALLALVLGRERSLLPALAWSVVVLVPIDPALGLSAGFALSVLATGALVLVAPRWAAWLRDRGVPPGIAEAIAAPLAAHLVTAPVIAGLSGEVSVVAVIANLVAEPVVAPVTVIGVLATVVTPMNQWLGELLARLTSPEAWWLIHVARYTSSMPLASVRWPSGLLGTVLLAALLGVGWAVVRSRRLRVVAAVIAAGAVLVLMPARLTGSGWPPTGWAMVSCDVGQGDAHVVATSEPGRVVLIDTGPDLSSIVGCLHRLGVVSIPLVVLSHLHADHVGGLSSVLSDYPVGAVGVGPLHEPAWAWDQVRRLASAAGVKVVDIVAGQRIELPGMAMTVIAPQAVPSHLGPDAEGTPVNDASLVLRADTPAGRILLTGDIELEGQANLLASNEDLSADVLKVPHHGSRYSLPRFLERVHPRVALVSVGAGNPFGHPSSLILDALRREGATVLRTDEDGDMAVVASRDGPLIARRGSERVVRR</sequence>
<feature type="transmembrane region" description="Helical" evidence="6">
    <location>
        <begin position="325"/>
        <end position="343"/>
    </location>
</feature>
<evidence type="ECO:0000256" key="1">
    <source>
        <dbReference type="ARBA" id="ARBA00004651"/>
    </source>
</evidence>
<keyword evidence="5 6" id="KW-0472">Membrane</keyword>
<keyword evidence="2" id="KW-1003">Cell membrane</keyword>
<feature type="transmembrane region" description="Helical" evidence="6">
    <location>
        <begin position="355"/>
        <end position="374"/>
    </location>
</feature>
<feature type="transmembrane region" description="Helical" evidence="6">
    <location>
        <begin position="29"/>
        <end position="47"/>
    </location>
</feature>
<accession>A0ABV6N4W0</accession>
<evidence type="ECO:0000256" key="4">
    <source>
        <dbReference type="ARBA" id="ARBA00022989"/>
    </source>
</evidence>
<dbReference type="EMBL" id="JBHLUD010000014">
    <property type="protein sequence ID" value="MFC0547629.1"/>
    <property type="molecule type" value="Genomic_DNA"/>
</dbReference>
<feature type="transmembrane region" description="Helical" evidence="6">
    <location>
        <begin position="253"/>
        <end position="273"/>
    </location>
</feature>
<feature type="transmembrane region" description="Helical" evidence="6">
    <location>
        <begin position="279"/>
        <end position="296"/>
    </location>
</feature>
<dbReference type="InterPro" id="IPR004477">
    <property type="entry name" value="ComEC_N"/>
</dbReference>
<feature type="transmembrane region" description="Helical" evidence="6">
    <location>
        <begin position="223"/>
        <end position="246"/>
    </location>
</feature>
<evidence type="ECO:0000313" key="9">
    <source>
        <dbReference type="Proteomes" id="UP001589810"/>
    </source>
</evidence>
<dbReference type="InterPro" id="IPR004797">
    <property type="entry name" value="Competence_ComEC/Rec2"/>
</dbReference>
<dbReference type="SUPFAM" id="SSF56281">
    <property type="entry name" value="Metallo-hydrolase/oxidoreductase"/>
    <property type="match status" value="1"/>
</dbReference>
<evidence type="ECO:0000256" key="6">
    <source>
        <dbReference type="SAM" id="Phobius"/>
    </source>
</evidence>
<dbReference type="NCBIfam" id="TIGR00361">
    <property type="entry name" value="ComEC_Rec2"/>
    <property type="match status" value="1"/>
</dbReference>
<reference evidence="8 9" key="1">
    <citation type="submission" date="2024-09" db="EMBL/GenBank/DDBJ databases">
        <authorList>
            <person name="Sun Q."/>
            <person name="Mori K."/>
        </authorList>
    </citation>
    <scope>NUCLEOTIDE SEQUENCE [LARGE SCALE GENOMIC DNA]</scope>
    <source>
        <strain evidence="8 9">TBRC 1432</strain>
    </source>
</reference>
<keyword evidence="3 6" id="KW-0812">Transmembrane</keyword>
<dbReference type="Proteomes" id="UP001589810">
    <property type="component" value="Unassembled WGS sequence"/>
</dbReference>
<dbReference type="CDD" id="cd07731">
    <property type="entry name" value="ComA-like_MBL-fold"/>
    <property type="match status" value="1"/>
</dbReference>
<keyword evidence="4 6" id="KW-1133">Transmembrane helix</keyword>
<feature type="transmembrane region" description="Helical" evidence="6">
    <location>
        <begin position="7"/>
        <end position="23"/>
    </location>
</feature>
<dbReference type="InterPro" id="IPR035681">
    <property type="entry name" value="ComA-like_MBL"/>
</dbReference>
<keyword evidence="9" id="KW-1185">Reference proteome</keyword>
<name>A0ABV6N4W0_9PSEU</name>
<gene>
    <name evidence="8" type="ORF">ACFFH7_39390</name>
</gene>
<evidence type="ECO:0000313" key="8">
    <source>
        <dbReference type="EMBL" id="MFC0547629.1"/>
    </source>
</evidence>
<dbReference type="SMART" id="SM00849">
    <property type="entry name" value="Lactamase_B"/>
    <property type="match status" value="1"/>
</dbReference>
<evidence type="ECO:0000256" key="3">
    <source>
        <dbReference type="ARBA" id="ARBA00022692"/>
    </source>
</evidence>
<dbReference type="Pfam" id="PF03772">
    <property type="entry name" value="Competence"/>
    <property type="match status" value="1"/>
</dbReference>
<protein>
    <submittedName>
        <fullName evidence="8">DNA internalization-related competence protein ComEC/Rec2</fullName>
    </submittedName>
</protein>
<dbReference type="InterPro" id="IPR036866">
    <property type="entry name" value="RibonucZ/Hydroxyglut_hydro"/>
</dbReference>
<feature type="transmembrane region" description="Helical" evidence="6">
    <location>
        <begin position="451"/>
        <end position="468"/>
    </location>
</feature>
<dbReference type="PANTHER" id="PTHR30619:SF1">
    <property type="entry name" value="RECOMBINATION PROTEIN 2"/>
    <property type="match status" value="1"/>
</dbReference>
<feature type="transmembrane region" description="Helical" evidence="6">
    <location>
        <begin position="54"/>
        <end position="75"/>
    </location>
</feature>
<comment type="caution">
    <text evidence="8">The sequence shown here is derived from an EMBL/GenBank/DDBJ whole genome shotgun (WGS) entry which is preliminary data.</text>
</comment>
<dbReference type="NCBIfam" id="TIGR00360">
    <property type="entry name" value="ComEC_N-term"/>
    <property type="match status" value="1"/>
</dbReference>
<dbReference type="InterPro" id="IPR001279">
    <property type="entry name" value="Metallo-B-lactamas"/>
</dbReference>
<dbReference type="Pfam" id="PF00753">
    <property type="entry name" value="Lactamase_B"/>
    <property type="match status" value="1"/>
</dbReference>
<dbReference type="PANTHER" id="PTHR30619">
    <property type="entry name" value="DNA INTERNALIZATION/COMPETENCE PROTEIN COMEC/REC2"/>
    <property type="match status" value="1"/>
</dbReference>
<evidence type="ECO:0000259" key="7">
    <source>
        <dbReference type="SMART" id="SM00849"/>
    </source>
</evidence>
<feature type="domain" description="Metallo-beta-lactamase" evidence="7">
    <location>
        <begin position="512"/>
        <end position="712"/>
    </location>
</feature>
<evidence type="ECO:0000256" key="5">
    <source>
        <dbReference type="ARBA" id="ARBA00023136"/>
    </source>
</evidence>
<dbReference type="RefSeq" id="WP_379794543.1">
    <property type="nucleotide sequence ID" value="NZ_JBHLUD010000014.1"/>
</dbReference>
<feature type="transmembrane region" description="Helical" evidence="6">
    <location>
        <begin position="394"/>
        <end position="415"/>
    </location>
</feature>
<organism evidence="8 9">
    <name type="scientific">Kutzneria chonburiensis</name>
    <dbReference type="NCBI Taxonomy" id="1483604"/>
    <lineage>
        <taxon>Bacteria</taxon>
        <taxon>Bacillati</taxon>
        <taxon>Actinomycetota</taxon>
        <taxon>Actinomycetes</taxon>
        <taxon>Pseudonocardiales</taxon>
        <taxon>Pseudonocardiaceae</taxon>
        <taxon>Kutzneria</taxon>
    </lineage>
</organism>